<dbReference type="EMBL" id="QJKJ01000232">
    <property type="protein sequence ID" value="RDY13672.1"/>
    <property type="molecule type" value="Genomic_DNA"/>
</dbReference>
<proteinExistence type="predicted"/>
<dbReference type="AlphaFoldDB" id="A0A371IF39"/>
<keyword evidence="4" id="KW-1185">Reference proteome</keyword>
<evidence type="ECO:0000313" key="4">
    <source>
        <dbReference type="Proteomes" id="UP000257109"/>
    </source>
</evidence>
<dbReference type="Proteomes" id="UP000257109">
    <property type="component" value="Unassembled WGS sequence"/>
</dbReference>
<dbReference type="OrthoDB" id="1878503at2759"/>
<sequence length="418" mass="48420">MYIINGYKFHTINWSEGMNSINHGVYVRGTNGQLESDFYGNVTDIIQLEYTGFPIMKLVLFKCDWFDNTPNIGTKVHNKYEIVEVRTSRRYNKAYNPFIFAQQVEQVYYTPNPYGHHSWLVVIKTKTRSRIIHNILPQIEQEAPYQDDDFVGLQVVLHIDPDVINKSLVDIHGGGEELDRQLLDQTELYEPNKDKYITIESDFSDTNTSYMENGGTSDGRRPLNHDKGRDVSGRSQPTINSPTSISHISTLESTISIHQQGILPTIEEEPQPTKVGDRVVTPSTLQDSFTPDYPSPHSEHAVDQRSLNKNLMSYVLVEKRYNLKFVTYGSESLRWDPSWEQSIRAIFQQKGSHIFKIALKMVMIVQLGFHSMFEQFSMKLGLHSFNDRQVLGRWWRKQKLKSGEWINDKTCEIVLKYQ</sequence>
<dbReference type="Pfam" id="PF13952">
    <property type="entry name" value="DUF4216"/>
    <property type="match status" value="1"/>
</dbReference>
<feature type="non-terminal residue" evidence="3">
    <location>
        <position position="1"/>
    </location>
</feature>
<organism evidence="3 4">
    <name type="scientific">Mucuna pruriens</name>
    <name type="common">Velvet bean</name>
    <name type="synonym">Dolichos pruriens</name>
    <dbReference type="NCBI Taxonomy" id="157652"/>
    <lineage>
        <taxon>Eukaryota</taxon>
        <taxon>Viridiplantae</taxon>
        <taxon>Streptophyta</taxon>
        <taxon>Embryophyta</taxon>
        <taxon>Tracheophyta</taxon>
        <taxon>Spermatophyta</taxon>
        <taxon>Magnoliopsida</taxon>
        <taxon>eudicotyledons</taxon>
        <taxon>Gunneridae</taxon>
        <taxon>Pentapetalae</taxon>
        <taxon>rosids</taxon>
        <taxon>fabids</taxon>
        <taxon>Fabales</taxon>
        <taxon>Fabaceae</taxon>
        <taxon>Papilionoideae</taxon>
        <taxon>50 kb inversion clade</taxon>
        <taxon>NPAAA clade</taxon>
        <taxon>indigoferoid/millettioid clade</taxon>
        <taxon>Phaseoleae</taxon>
        <taxon>Mucuna</taxon>
    </lineage>
</organism>
<evidence type="ECO:0000256" key="1">
    <source>
        <dbReference type="SAM" id="MobiDB-lite"/>
    </source>
</evidence>
<name>A0A371IF39_MUCPR</name>
<gene>
    <name evidence="3" type="ORF">CR513_01372</name>
</gene>
<evidence type="ECO:0000259" key="2">
    <source>
        <dbReference type="Pfam" id="PF13952"/>
    </source>
</evidence>
<accession>A0A371IF39</accession>
<dbReference type="InterPro" id="IPR025312">
    <property type="entry name" value="DUF4216"/>
</dbReference>
<comment type="caution">
    <text evidence="3">The sequence shown here is derived from an EMBL/GenBank/DDBJ whole genome shotgun (WGS) entry which is preliminary data.</text>
</comment>
<feature type="compositionally biased region" description="Basic and acidic residues" evidence="1">
    <location>
        <begin position="218"/>
        <end position="232"/>
    </location>
</feature>
<feature type="region of interest" description="Disordered" evidence="1">
    <location>
        <begin position="207"/>
        <end position="244"/>
    </location>
</feature>
<evidence type="ECO:0000313" key="3">
    <source>
        <dbReference type="EMBL" id="RDY13672.1"/>
    </source>
</evidence>
<protein>
    <recommendedName>
        <fullName evidence="2">DUF4216 domain-containing protein</fullName>
    </recommendedName>
</protein>
<feature type="compositionally biased region" description="Polar residues" evidence="1">
    <location>
        <begin position="233"/>
        <end position="244"/>
    </location>
</feature>
<dbReference type="PANTHER" id="PTHR48258:SF11">
    <property type="entry name" value="TDCA1-ORF2 PROTEIN"/>
    <property type="match status" value="1"/>
</dbReference>
<reference evidence="3" key="1">
    <citation type="submission" date="2018-05" db="EMBL/GenBank/DDBJ databases">
        <title>Draft genome of Mucuna pruriens seed.</title>
        <authorList>
            <person name="Nnadi N.E."/>
            <person name="Vos R."/>
            <person name="Hasami M.H."/>
            <person name="Devisetty U.K."/>
            <person name="Aguiy J.C."/>
        </authorList>
    </citation>
    <scope>NUCLEOTIDE SEQUENCE [LARGE SCALE GENOMIC DNA]</scope>
    <source>
        <strain evidence="3">JCA_2017</strain>
    </source>
</reference>
<dbReference type="PANTHER" id="PTHR48258">
    <property type="entry name" value="DUF4218 DOMAIN-CONTAINING PROTEIN-RELATED"/>
    <property type="match status" value="1"/>
</dbReference>
<feature type="domain" description="DUF4216" evidence="2">
    <location>
        <begin position="46"/>
        <end position="122"/>
    </location>
</feature>